<dbReference type="InterPro" id="IPR004358">
    <property type="entry name" value="Sig_transdc_His_kin-like_C"/>
</dbReference>
<dbReference type="Pfam" id="PF00512">
    <property type="entry name" value="HisKA"/>
    <property type="match status" value="1"/>
</dbReference>
<evidence type="ECO:0000259" key="8">
    <source>
        <dbReference type="PROSITE" id="PS50109"/>
    </source>
</evidence>
<keyword evidence="4 9" id="KW-0808">Transferase</keyword>
<evidence type="ECO:0000256" key="2">
    <source>
        <dbReference type="ARBA" id="ARBA00012438"/>
    </source>
</evidence>
<evidence type="ECO:0000256" key="6">
    <source>
        <dbReference type="ARBA" id="ARBA00023012"/>
    </source>
</evidence>
<dbReference type="Gene3D" id="1.10.287.130">
    <property type="match status" value="1"/>
</dbReference>
<dbReference type="CDD" id="cd00082">
    <property type="entry name" value="HisKA"/>
    <property type="match status" value="1"/>
</dbReference>
<feature type="domain" description="Histidine kinase" evidence="8">
    <location>
        <begin position="119"/>
        <end position="332"/>
    </location>
</feature>
<dbReference type="PANTHER" id="PTHR45453:SF1">
    <property type="entry name" value="PHOSPHATE REGULON SENSOR PROTEIN PHOR"/>
    <property type="match status" value="1"/>
</dbReference>
<evidence type="ECO:0000256" key="7">
    <source>
        <dbReference type="SAM" id="Phobius"/>
    </source>
</evidence>
<dbReference type="SMART" id="SM00387">
    <property type="entry name" value="HATPase_c"/>
    <property type="match status" value="1"/>
</dbReference>
<sequence>MINNIKKILRLDTNIFKSALFQLTLTYLAIIMAVVSIFNIVIYNSLNIPEINDNKTINTYSHEIIEISSKKTRDNILQALFILDTSILIAGFWGSWTLAKKTLLPIEEAHRLQSEFVSNASHEMRNPLASMQLEIELALADKNTNKNELRDTLRSNLEEVKSLTSLINTLLKLSNINSHIELEKINLNETITNRISKYKQDIKMSSTKNFTIYGNKDILEELLSILIDNALKYRISKEKIEVKTFRYNRKAILEVSNYSSKIAPSELEKLFDRFYRLDDVRSCNGKCQGYGLGLAIAKKISEASGFQISAQNIKESPNKYKTTFTIKMPFYKE</sequence>
<evidence type="ECO:0000256" key="4">
    <source>
        <dbReference type="ARBA" id="ARBA00022679"/>
    </source>
</evidence>
<keyword evidence="7" id="KW-0472">Membrane</keyword>
<accession>A0ABY0FLB8</accession>
<proteinExistence type="predicted"/>
<evidence type="ECO:0000313" key="9">
    <source>
        <dbReference type="EMBL" id="RYC72980.1"/>
    </source>
</evidence>
<dbReference type="PROSITE" id="PS50109">
    <property type="entry name" value="HIS_KIN"/>
    <property type="match status" value="1"/>
</dbReference>
<dbReference type="InterPro" id="IPR005467">
    <property type="entry name" value="His_kinase_dom"/>
</dbReference>
<keyword evidence="10" id="KW-1185">Reference proteome</keyword>
<dbReference type="InterPro" id="IPR003661">
    <property type="entry name" value="HisK_dim/P_dom"/>
</dbReference>
<dbReference type="Pfam" id="PF02518">
    <property type="entry name" value="HATPase_c"/>
    <property type="match status" value="1"/>
</dbReference>
<keyword evidence="3" id="KW-0597">Phosphoprotein</keyword>
<dbReference type="SUPFAM" id="SSF55874">
    <property type="entry name" value="ATPase domain of HSP90 chaperone/DNA topoisomerase II/histidine kinase"/>
    <property type="match status" value="1"/>
</dbReference>
<keyword evidence="7" id="KW-1133">Transmembrane helix</keyword>
<keyword evidence="5 9" id="KW-0418">Kinase</keyword>
<comment type="caution">
    <text evidence="9">The sequence shown here is derived from an EMBL/GenBank/DDBJ whole genome shotgun (WGS) entry which is preliminary data.</text>
</comment>
<name>A0ABY0FLB8_9BACT</name>
<dbReference type="InterPro" id="IPR003594">
    <property type="entry name" value="HATPase_dom"/>
</dbReference>
<reference evidence="9 10" key="2">
    <citation type="journal article" date="2020" name="Cell Rep.">
        <title>Acquisition and Adaptation of Ultra-small Parasitic Reduced Genome Bacteria to Mammalian Hosts.</title>
        <authorList>
            <person name="McLean J.S."/>
            <person name="Bor B."/>
            <person name="Kerns K.A."/>
            <person name="Liu Q."/>
            <person name="To T.T."/>
            <person name="Solden L."/>
            <person name="Hendrickson E.L."/>
            <person name="Wrighton K."/>
            <person name="Shi W."/>
            <person name="He X."/>
        </authorList>
    </citation>
    <scope>NUCLEOTIDE SEQUENCE [LARGE SCALE GENOMIC DNA]</scope>
    <source>
        <strain evidence="9 10">TM7_CMJM_G6_1_HOT_870</strain>
    </source>
</reference>
<dbReference type="InterPro" id="IPR050351">
    <property type="entry name" value="BphY/WalK/GraS-like"/>
</dbReference>
<dbReference type="InterPro" id="IPR036097">
    <property type="entry name" value="HisK_dim/P_sf"/>
</dbReference>
<dbReference type="EMBL" id="PRLK01000001">
    <property type="protein sequence ID" value="RYC72980.1"/>
    <property type="molecule type" value="Genomic_DNA"/>
</dbReference>
<keyword evidence="7" id="KW-0812">Transmembrane</keyword>
<evidence type="ECO:0000256" key="3">
    <source>
        <dbReference type="ARBA" id="ARBA00022553"/>
    </source>
</evidence>
<keyword evidence="6" id="KW-0902">Two-component regulatory system</keyword>
<dbReference type="SUPFAM" id="SSF47384">
    <property type="entry name" value="Homodimeric domain of signal transducing histidine kinase"/>
    <property type="match status" value="1"/>
</dbReference>
<gene>
    <name evidence="9" type="primary">arlS</name>
    <name evidence="9" type="ORF">G6CMJM_00084</name>
</gene>
<evidence type="ECO:0000256" key="1">
    <source>
        <dbReference type="ARBA" id="ARBA00000085"/>
    </source>
</evidence>
<dbReference type="InterPro" id="IPR036890">
    <property type="entry name" value="HATPase_C_sf"/>
</dbReference>
<comment type="catalytic activity">
    <reaction evidence="1">
        <text>ATP + protein L-histidine = ADP + protein N-phospho-L-histidine.</text>
        <dbReference type="EC" id="2.7.13.3"/>
    </reaction>
</comment>
<dbReference type="GO" id="GO:0004673">
    <property type="term" value="F:protein histidine kinase activity"/>
    <property type="evidence" value="ECO:0007669"/>
    <property type="project" value="UniProtKB-EC"/>
</dbReference>
<reference evidence="9 10" key="1">
    <citation type="journal article" date="2018" name="bioRxiv">
        <title>Evidence of independent acquisition and adaption of ultra-small bacteria to human hosts across the highly diverse yet reduced genomes of the phylum Saccharibacteria.</title>
        <authorList>
            <person name="McLean J.S."/>
            <person name="Bor B."/>
            <person name="To T.T."/>
            <person name="Liu Q."/>
            <person name="Kearns K.A."/>
            <person name="Solden L.M."/>
            <person name="Wrighton K.C."/>
            <person name="He X."/>
            <person name="Shi W."/>
        </authorList>
    </citation>
    <scope>NUCLEOTIDE SEQUENCE [LARGE SCALE GENOMIC DNA]</scope>
    <source>
        <strain evidence="9 10">TM7_CMJM_G6_1_HOT_870</strain>
    </source>
</reference>
<feature type="transmembrane region" description="Helical" evidence="7">
    <location>
        <begin position="76"/>
        <end position="96"/>
    </location>
</feature>
<dbReference type="SMART" id="SM00388">
    <property type="entry name" value="HisKA"/>
    <property type="match status" value="1"/>
</dbReference>
<evidence type="ECO:0000256" key="5">
    <source>
        <dbReference type="ARBA" id="ARBA00022777"/>
    </source>
</evidence>
<dbReference type="Gene3D" id="3.30.565.10">
    <property type="entry name" value="Histidine kinase-like ATPase, C-terminal domain"/>
    <property type="match status" value="1"/>
</dbReference>
<dbReference type="RefSeq" id="WP_241569286.1">
    <property type="nucleotide sequence ID" value="NZ_PRLK01000001.1"/>
</dbReference>
<feature type="transmembrane region" description="Helical" evidence="7">
    <location>
        <begin position="20"/>
        <end position="43"/>
    </location>
</feature>
<dbReference type="Proteomes" id="UP001190925">
    <property type="component" value="Unassembled WGS sequence"/>
</dbReference>
<dbReference type="PANTHER" id="PTHR45453">
    <property type="entry name" value="PHOSPHATE REGULON SENSOR PROTEIN PHOR"/>
    <property type="match status" value="1"/>
</dbReference>
<evidence type="ECO:0000313" key="10">
    <source>
        <dbReference type="Proteomes" id="UP001190925"/>
    </source>
</evidence>
<organism evidence="9 10">
    <name type="scientific">Candidatus Nanogingivalis gingivitcus</name>
    <dbReference type="NCBI Taxonomy" id="2171992"/>
    <lineage>
        <taxon>Bacteria</taxon>
        <taxon>Candidatus Saccharimonadota</taxon>
        <taxon>Candidatus Nanosyncoccalia</taxon>
        <taxon>Candidatus Nanogingivales</taxon>
        <taxon>Candidatus Nanogingivalaceae</taxon>
        <taxon>Candidatus Nanogingivalis</taxon>
    </lineage>
</organism>
<dbReference type="EC" id="2.7.13.3" evidence="2"/>
<dbReference type="PRINTS" id="PR00344">
    <property type="entry name" value="BCTRLSENSOR"/>
</dbReference>
<protein>
    <recommendedName>
        <fullName evidence="2">histidine kinase</fullName>
        <ecNumber evidence="2">2.7.13.3</ecNumber>
    </recommendedName>
</protein>